<keyword evidence="5" id="KW-0808">Transferase</keyword>
<reference evidence="11 12" key="1">
    <citation type="submission" date="2019-06" db="EMBL/GenBank/DDBJ databases">
        <title>Discovery of a novel chromosome fission-fusion reversal in muntjac.</title>
        <authorList>
            <person name="Mudd A.B."/>
            <person name="Bredeson J.V."/>
            <person name="Baum R."/>
            <person name="Hockemeyer D."/>
            <person name="Rokhsar D.S."/>
        </authorList>
    </citation>
    <scope>NUCLEOTIDE SEQUENCE [LARGE SCALE GENOMIC DNA]</scope>
    <source>
        <strain evidence="11">UTSW_UCB_Mm</strain>
        <tissue evidence="11">Fibroblast cell line</tissue>
    </source>
</reference>
<evidence type="ECO:0000313" key="11">
    <source>
        <dbReference type="EMBL" id="KAB0341674.1"/>
    </source>
</evidence>
<name>A0A5N3UY05_MUNMU</name>
<comment type="pathway">
    <text evidence="2">Protein modification; protein glycosylation.</text>
</comment>
<sequence>FLPRSFCLYTTLIAMTGWKSFFHWLLVALMLFLVTVVVTDSYYYRKLVTAPLNIVLYNVFTLHGPDLYGTESWYFYLINEFLNFNFVPMYISFILFSIQPHKEERVLFPVYPFICLCGAVAFSALLKCYHFVVQQYRLDVPEGQPVNVCIGKKWYRFPNSFLLPNNWQLQFIPSEFRGQLPKPSAEGTLEPNYSSNRKEWINLAYRPFLDAS</sequence>
<evidence type="ECO:0000313" key="12">
    <source>
        <dbReference type="Proteomes" id="UP000326458"/>
    </source>
</evidence>
<evidence type="ECO:0000256" key="5">
    <source>
        <dbReference type="ARBA" id="ARBA00022679"/>
    </source>
</evidence>
<keyword evidence="7 10" id="KW-0256">Endoplasmic reticulum</keyword>
<dbReference type="GO" id="GO:0006487">
    <property type="term" value="P:protein N-linked glycosylation"/>
    <property type="evidence" value="ECO:0007669"/>
    <property type="project" value="TreeGrafter"/>
</dbReference>
<accession>A0A5N3UY05</accession>
<evidence type="ECO:0000256" key="9">
    <source>
        <dbReference type="ARBA" id="ARBA00023136"/>
    </source>
</evidence>
<feature type="non-terminal residue" evidence="11">
    <location>
        <position position="1"/>
    </location>
</feature>
<comment type="caution">
    <text evidence="11">The sequence shown here is derived from an EMBL/GenBank/DDBJ whole genome shotgun (WGS) entry which is preliminary data.</text>
</comment>
<feature type="transmembrane region" description="Helical" evidence="10">
    <location>
        <begin position="21"/>
        <end position="44"/>
    </location>
</feature>
<keyword evidence="9 10" id="KW-0472">Membrane</keyword>
<keyword evidence="6 10" id="KW-0812">Transmembrane</keyword>
<dbReference type="EMBL" id="VCEA01000003">
    <property type="protein sequence ID" value="KAB0341674.1"/>
    <property type="molecule type" value="Genomic_DNA"/>
</dbReference>
<evidence type="ECO:0000256" key="8">
    <source>
        <dbReference type="ARBA" id="ARBA00022989"/>
    </source>
</evidence>
<feature type="non-terminal residue" evidence="11">
    <location>
        <position position="212"/>
    </location>
</feature>
<evidence type="ECO:0000256" key="4">
    <source>
        <dbReference type="ARBA" id="ARBA00022676"/>
    </source>
</evidence>
<dbReference type="InterPro" id="IPR005599">
    <property type="entry name" value="GPI_mannosylTrfase"/>
</dbReference>
<dbReference type="PANTHER" id="PTHR22760">
    <property type="entry name" value="GLYCOSYLTRANSFERASE"/>
    <property type="match status" value="1"/>
</dbReference>
<dbReference type="Proteomes" id="UP000326458">
    <property type="component" value="Unassembled WGS sequence"/>
</dbReference>
<keyword evidence="12" id="KW-1185">Reference proteome</keyword>
<protein>
    <recommendedName>
        <fullName evidence="10">Mannosyltransferase</fullName>
        <ecNumber evidence="10">2.4.1.-</ecNumber>
    </recommendedName>
</protein>
<evidence type="ECO:0000256" key="1">
    <source>
        <dbReference type="ARBA" id="ARBA00004477"/>
    </source>
</evidence>
<comment type="similarity">
    <text evidence="3 10">Belongs to the glycosyltransferase 22 family.</text>
</comment>
<dbReference type="GO" id="GO:0000026">
    <property type="term" value="F:alpha-1,2-mannosyltransferase activity"/>
    <property type="evidence" value="ECO:0007669"/>
    <property type="project" value="TreeGrafter"/>
</dbReference>
<keyword evidence="8 10" id="KW-1133">Transmembrane helix</keyword>
<dbReference type="AlphaFoldDB" id="A0A5N3UY05"/>
<dbReference type="PANTHER" id="PTHR22760:SF2">
    <property type="entry name" value="ALPHA-1,2-MANNOSYLTRANSFERASE ALG9"/>
    <property type="match status" value="1"/>
</dbReference>
<dbReference type="GO" id="GO:0005789">
    <property type="term" value="C:endoplasmic reticulum membrane"/>
    <property type="evidence" value="ECO:0007669"/>
    <property type="project" value="UniProtKB-SubCell"/>
</dbReference>
<comment type="subcellular location">
    <subcellularLocation>
        <location evidence="1 10">Endoplasmic reticulum membrane</location>
        <topology evidence="1 10">Multi-pass membrane protein</topology>
    </subcellularLocation>
</comment>
<evidence type="ECO:0000256" key="3">
    <source>
        <dbReference type="ARBA" id="ARBA00007063"/>
    </source>
</evidence>
<comment type="caution">
    <text evidence="10">Lacks conserved residue(s) required for the propagation of feature annotation.</text>
</comment>
<keyword evidence="4 10" id="KW-0328">Glycosyltransferase</keyword>
<dbReference type="UniPathway" id="UPA00378"/>
<feature type="transmembrane region" description="Helical" evidence="10">
    <location>
        <begin position="73"/>
        <end position="96"/>
    </location>
</feature>
<evidence type="ECO:0000256" key="6">
    <source>
        <dbReference type="ARBA" id="ARBA00022692"/>
    </source>
</evidence>
<gene>
    <name evidence="11" type="ORF">FD754_018600</name>
</gene>
<evidence type="ECO:0000256" key="10">
    <source>
        <dbReference type="RuleBase" id="RU363075"/>
    </source>
</evidence>
<evidence type="ECO:0000256" key="7">
    <source>
        <dbReference type="ARBA" id="ARBA00022824"/>
    </source>
</evidence>
<dbReference type="EC" id="2.4.1.-" evidence="10"/>
<organism evidence="11 12">
    <name type="scientific">Muntiacus muntjak</name>
    <name type="common">Barking deer</name>
    <name type="synonym">Indian muntjac</name>
    <dbReference type="NCBI Taxonomy" id="9888"/>
    <lineage>
        <taxon>Eukaryota</taxon>
        <taxon>Metazoa</taxon>
        <taxon>Chordata</taxon>
        <taxon>Craniata</taxon>
        <taxon>Vertebrata</taxon>
        <taxon>Euteleostomi</taxon>
        <taxon>Mammalia</taxon>
        <taxon>Eutheria</taxon>
        <taxon>Laurasiatheria</taxon>
        <taxon>Artiodactyla</taxon>
        <taxon>Ruminantia</taxon>
        <taxon>Pecora</taxon>
        <taxon>Cervidae</taxon>
        <taxon>Muntiacinae</taxon>
        <taxon>Muntiacus</taxon>
    </lineage>
</organism>
<evidence type="ECO:0000256" key="2">
    <source>
        <dbReference type="ARBA" id="ARBA00004922"/>
    </source>
</evidence>
<dbReference type="Pfam" id="PF03901">
    <property type="entry name" value="Glyco_transf_22"/>
    <property type="match status" value="1"/>
</dbReference>
<proteinExistence type="inferred from homology"/>
<feature type="transmembrane region" description="Helical" evidence="10">
    <location>
        <begin position="108"/>
        <end position="126"/>
    </location>
</feature>